<feature type="region of interest" description="Disordered" evidence="1">
    <location>
        <begin position="25"/>
        <end position="79"/>
    </location>
</feature>
<feature type="compositionally biased region" description="Basic and acidic residues" evidence="1">
    <location>
        <begin position="47"/>
        <end position="79"/>
    </location>
</feature>
<comment type="caution">
    <text evidence="3">The sequence shown here is derived from an EMBL/GenBank/DDBJ whole genome shotgun (WGS) entry which is preliminary data.</text>
</comment>
<name>A0ABP7H906_9FLAO</name>
<evidence type="ECO:0000256" key="1">
    <source>
        <dbReference type="SAM" id="MobiDB-lite"/>
    </source>
</evidence>
<dbReference type="EMBL" id="BAABBI010000003">
    <property type="protein sequence ID" value="GAA3788643.1"/>
    <property type="molecule type" value="Genomic_DNA"/>
</dbReference>
<gene>
    <name evidence="3" type="ORF">GCM10022271_21530</name>
</gene>
<evidence type="ECO:0000313" key="4">
    <source>
        <dbReference type="Proteomes" id="UP001501456"/>
    </source>
</evidence>
<dbReference type="PROSITE" id="PS51257">
    <property type="entry name" value="PROKAR_LIPOPROTEIN"/>
    <property type="match status" value="1"/>
</dbReference>
<proteinExistence type="predicted"/>
<evidence type="ECO:0000256" key="2">
    <source>
        <dbReference type="SAM" id="SignalP"/>
    </source>
</evidence>
<evidence type="ECO:0000313" key="3">
    <source>
        <dbReference type="EMBL" id="GAA3788643.1"/>
    </source>
</evidence>
<dbReference type="RefSeq" id="WP_344730455.1">
    <property type="nucleotide sequence ID" value="NZ_BAABBI010000003.1"/>
</dbReference>
<protein>
    <recommendedName>
        <fullName evidence="5">YtxH domain-containing protein</fullName>
    </recommendedName>
</protein>
<feature type="chain" id="PRO_5046297495" description="YtxH domain-containing protein" evidence="2">
    <location>
        <begin position="20"/>
        <end position="79"/>
    </location>
</feature>
<keyword evidence="4" id="KW-1185">Reference proteome</keyword>
<feature type="signal peptide" evidence="2">
    <location>
        <begin position="1"/>
        <end position="19"/>
    </location>
</feature>
<feature type="compositionally biased region" description="Acidic residues" evidence="1">
    <location>
        <begin position="34"/>
        <end position="46"/>
    </location>
</feature>
<keyword evidence="2" id="KW-0732">Signal</keyword>
<evidence type="ECO:0008006" key="5">
    <source>
        <dbReference type="Google" id="ProtNLM"/>
    </source>
</evidence>
<dbReference type="Gene3D" id="1.20.120.20">
    <property type="entry name" value="Apolipoprotein"/>
    <property type="match status" value="1"/>
</dbReference>
<accession>A0ABP7H906</accession>
<reference evidence="4" key="1">
    <citation type="journal article" date="2019" name="Int. J. Syst. Evol. Microbiol.">
        <title>The Global Catalogue of Microorganisms (GCM) 10K type strain sequencing project: providing services to taxonomists for standard genome sequencing and annotation.</title>
        <authorList>
            <consortium name="The Broad Institute Genomics Platform"/>
            <consortium name="The Broad Institute Genome Sequencing Center for Infectious Disease"/>
            <person name="Wu L."/>
            <person name="Ma J."/>
        </authorList>
    </citation>
    <scope>NUCLEOTIDE SEQUENCE [LARGE SCALE GENOMIC DNA]</scope>
    <source>
        <strain evidence="4">JCM 17525</strain>
    </source>
</reference>
<sequence length="79" mass="8862">MKRIILTFALLFTITTVFTSCRDEKTTKEKVEDTFEEAGDEIEDAAEDTKDAVKDASEEVKDAAKEAKENVEDKLDGDE</sequence>
<organism evidence="3 4">
    <name type="scientific">Corallibacter vietnamensis</name>
    <dbReference type="NCBI Taxonomy" id="904130"/>
    <lineage>
        <taxon>Bacteria</taxon>
        <taxon>Pseudomonadati</taxon>
        <taxon>Bacteroidota</taxon>
        <taxon>Flavobacteriia</taxon>
        <taxon>Flavobacteriales</taxon>
        <taxon>Flavobacteriaceae</taxon>
        <taxon>Corallibacter</taxon>
    </lineage>
</organism>
<dbReference type="Proteomes" id="UP001501456">
    <property type="component" value="Unassembled WGS sequence"/>
</dbReference>